<organism evidence="9 10">
    <name type="scientific">Mycobacterium indicus pranii (strain DSM 45239 / MTCC 9506)</name>
    <dbReference type="NCBI Taxonomy" id="1232724"/>
    <lineage>
        <taxon>Bacteria</taxon>
        <taxon>Bacillati</taxon>
        <taxon>Actinomycetota</taxon>
        <taxon>Actinomycetes</taxon>
        <taxon>Mycobacteriales</taxon>
        <taxon>Mycobacteriaceae</taxon>
        <taxon>Mycobacterium</taxon>
        <taxon>Mycobacterium avium complex (MAC)</taxon>
    </lineage>
</organism>
<dbReference type="PRINTS" id="PR00385">
    <property type="entry name" value="P450"/>
</dbReference>
<dbReference type="InterPro" id="IPR017972">
    <property type="entry name" value="Cyt_P450_CS"/>
</dbReference>
<keyword evidence="5 8" id="KW-0560">Oxidoreductase</keyword>
<name>J9WPB1_MYCIP</name>
<comment type="cofactor">
    <cofactor evidence="1">
        <name>heme</name>
        <dbReference type="ChEBI" id="CHEBI:30413"/>
    </cofactor>
</comment>
<evidence type="ECO:0000256" key="1">
    <source>
        <dbReference type="ARBA" id="ARBA00001971"/>
    </source>
</evidence>
<dbReference type="PANTHER" id="PTHR46696:SF4">
    <property type="entry name" value="BIOTIN BIOSYNTHESIS CYTOCHROME P450"/>
    <property type="match status" value="1"/>
</dbReference>
<dbReference type="InterPro" id="IPR002397">
    <property type="entry name" value="Cyt_P450_B"/>
</dbReference>
<reference evidence="9 10" key="1">
    <citation type="journal article" date="2007" name="PLoS ONE">
        <title>Molecular analysis of a leprosy immunotherapeutic bacillus provides insights into Mycobacterium evolution.</title>
        <authorList>
            <person name="Ahmed N."/>
            <person name="Saini V."/>
            <person name="Raghuvanshi S."/>
            <person name="Khurana J.P."/>
            <person name="Tyagi A.K."/>
            <person name="Tyagi A.K."/>
            <person name="Hasnain S.E."/>
        </authorList>
    </citation>
    <scope>NUCLEOTIDE SEQUENCE [LARGE SCALE GENOMIC DNA]</scope>
    <source>
        <strain evidence="9">MTCC 9506</strain>
    </source>
</reference>
<evidence type="ECO:0000256" key="3">
    <source>
        <dbReference type="ARBA" id="ARBA00022617"/>
    </source>
</evidence>
<keyword evidence="7 8" id="KW-0503">Monooxygenase</keyword>
<evidence type="ECO:0000256" key="8">
    <source>
        <dbReference type="RuleBase" id="RU000461"/>
    </source>
</evidence>
<dbReference type="PANTHER" id="PTHR46696">
    <property type="entry name" value="P450, PUTATIVE (EUROFUNG)-RELATED"/>
    <property type="match status" value="1"/>
</dbReference>
<keyword evidence="3 8" id="KW-0349">Heme</keyword>
<dbReference type="InterPro" id="IPR001128">
    <property type="entry name" value="Cyt_P450"/>
</dbReference>
<evidence type="ECO:0000256" key="4">
    <source>
        <dbReference type="ARBA" id="ARBA00022723"/>
    </source>
</evidence>
<dbReference type="GO" id="GO:0036199">
    <property type="term" value="F:cholest-4-en-3-one 26-monooxygenase activity"/>
    <property type="evidence" value="ECO:0007669"/>
    <property type="project" value="TreeGrafter"/>
</dbReference>
<protein>
    <submittedName>
        <fullName evidence="9">Biotin biosynthesis cytochrome P450-like enzyme</fullName>
    </submittedName>
</protein>
<dbReference type="Proteomes" id="UP000007329">
    <property type="component" value="Chromosome"/>
</dbReference>
<sequence length="429" mass="47291">MAIHCLGVVRSWWGIDEETVMTVGAAPPSVFDADLPTLSYRDDETPAEVYPRLREAQRHAPVALGPHGPEVLGYHMVRSVLRDTRFQIPPGLNLLVQGITSGPLWDKVVNSLLCLEGDAHHRLRSLTSKAFTPKATLRLHDTMVGVLNELVDRVAGAGRCDVVTDIARPYPVPIICALLGAPREDWQRFSLWADDVFKAFSFTADLTEVEPVVMRAWRQLDAYVDEMVAGRRRSLTDDLLSDLIRAEDEGDRLDAAELRMLAGGLLLAGTDTTRNQVAASVHLLCEHPEQWELLRRRPELAMRAVEETMRHSPIVCGTLRLVAEDAEVDGYVFPAGTMVLLNTGAANRDPTVYDDPDRVDITREGAPPILTFGGGAHYCLGANLARREIAEALTVLTARLRNPRIAGPAPWKPMGTLSGPLSLPLEFDR</sequence>
<evidence type="ECO:0000256" key="7">
    <source>
        <dbReference type="ARBA" id="ARBA00023033"/>
    </source>
</evidence>
<evidence type="ECO:0000256" key="2">
    <source>
        <dbReference type="ARBA" id="ARBA00010617"/>
    </source>
</evidence>
<dbReference type="SUPFAM" id="SSF48264">
    <property type="entry name" value="Cytochrome P450"/>
    <property type="match status" value="1"/>
</dbReference>
<dbReference type="Gene3D" id="1.10.630.10">
    <property type="entry name" value="Cytochrome P450"/>
    <property type="match status" value="1"/>
</dbReference>
<evidence type="ECO:0000313" key="9">
    <source>
        <dbReference type="EMBL" id="AFS16547.1"/>
    </source>
</evidence>
<dbReference type="HOGENOM" id="CLU_033716_0_0_11"/>
<keyword evidence="4 8" id="KW-0479">Metal-binding</keyword>
<dbReference type="PRINTS" id="PR00359">
    <property type="entry name" value="BP450"/>
</dbReference>
<dbReference type="GO" id="GO:0008395">
    <property type="term" value="F:steroid hydroxylase activity"/>
    <property type="evidence" value="ECO:0007669"/>
    <property type="project" value="TreeGrafter"/>
</dbReference>
<dbReference type="FunFam" id="1.10.630.10:FF:000018">
    <property type="entry name" value="Cytochrome P450 monooxygenase"/>
    <property type="match status" value="1"/>
</dbReference>
<dbReference type="KEGG" id="mid:MIP_06765"/>
<evidence type="ECO:0000256" key="6">
    <source>
        <dbReference type="ARBA" id="ARBA00023004"/>
    </source>
</evidence>
<dbReference type="PROSITE" id="PS00086">
    <property type="entry name" value="CYTOCHROME_P450"/>
    <property type="match status" value="1"/>
</dbReference>
<dbReference type="EMBL" id="CP002275">
    <property type="protein sequence ID" value="AFS16547.1"/>
    <property type="molecule type" value="Genomic_DNA"/>
</dbReference>
<gene>
    <name evidence="9" type="ORF">MIP_06765</name>
</gene>
<evidence type="ECO:0000313" key="10">
    <source>
        <dbReference type="Proteomes" id="UP000007329"/>
    </source>
</evidence>
<dbReference type="InterPro" id="IPR036396">
    <property type="entry name" value="Cyt_P450_sf"/>
</dbReference>
<evidence type="ECO:0000256" key="5">
    <source>
        <dbReference type="ARBA" id="ARBA00023002"/>
    </source>
</evidence>
<keyword evidence="6 8" id="KW-0408">Iron</keyword>
<dbReference type="GO" id="GO:0020037">
    <property type="term" value="F:heme binding"/>
    <property type="evidence" value="ECO:0007669"/>
    <property type="project" value="InterPro"/>
</dbReference>
<comment type="similarity">
    <text evidence="2 8">Belongs to the cytochrome P450 family.</text>
</comment>
<dbReference type="GO" id="GO:0006707">
    <property type="term" value="P:cholesterol catabolic process"/>
    <property type="evidence" value="ECO:0007669"/>
    <property type="project" value="TreeGrafter"/>
</dbReference>
<accession>J9WPB1</accession>
<dbReference type="GO" id="GO:0005506">
    <property type="term" value="F:iron ion binding"/>
    <property type="evidence" value="ECO:0007669"/>
    <property type="project" value="InterPro"/>
</dbReference>
<proteinExistence type="inferred from homology"/>
<reference evidence="9 10" key="2">
    <citation type="journal article" date="2012" name="Nucleic Acids Res.">
        <title>Massive gene acquisitions in Mycobacterium indicus pranii provide a perspective on mycobacterial evolution.</title>
        <authorList>
            <person name="Saini V."/>
            <person name="Raghuvanshi S."/>
            <person name="Khurana J.P."/>
            <person name="Ahmed N."/>
            <person name="Hasnain S.E."/>
            <person name="Tyagi A.K."/>
            <person name="Tyagi A.K."/>
        </authorList>
    </citation>
    <scope>NUCLEOTIDE SEQUENCE [LARGE SCALE GENOMIC DNA]</scope>
    <source>
        <strain evidence="10">DSM 45239 / MTCC 9506</strain>
    </source>
</reference>
<dbReference type="AlphaFoldDB" id="J9WPB1"/>
<dbReference type="PATRIC" id="fig|1232724.3.peg.4592"/>
<dbReference type="Pfam" id="PF00067">
    <property type="entry name" value="p450"/>
    <property type="match status" value="1"/>
</dbReference>